<dbReference type="CDD" id="cd03357">
    <property type="entry name" value="LbH_MAT_GAT"/>
    <property type="match status" value="1"/>
</dbReference>
<dbReference type="GO" id="GO:0005829">
    <property type="term" value="C:cytosol"/>
    <property type="evidence" value="ECO:0007669"/>
    <property type="project" value="TreeGrafter"/>
</dbReference>
<dbReference type="GO" id="GO:0008374">
    <property type="term" value="F:O-acyltransferase activity"/>
    <property type="evidence" value="ECO:0007669"/>
    <property type="project" value="TreeGrafter"/>
</dbReference>
<keyword evidence="7" id="KW-1185">Reference proteome</keyword>
<dbReference type="InterPro" id="IPR018357">
    <property type="entry name" value="Hexapep_transf_CS"/>
</dbReference>
<dbReference type="Proteomes" id="UP000185663">
    <property type="component" value="Chromosome I"/>
</dbReference>
<sequence>MSDDTRTMHARMLAGETYHADDPQITADVARAGDLQHRLNHLHPAQTDERRALLTELLGTLGEGADVRPPFYCDLGYNLHLGARSFVNYGMQCADVGEIRIGEDVLIGPSVNLLTPTHPVDPESRRAGWEGSEPITIGDNVWLGGGVTVCPGVSIGRNSVVGAGSVVVHDVPADVVVVGNPARVVRSLA</sequence>
<dbReference type="eggNOG" id="COG0110">
    <property type="taxonomic scope" value="Bacteria"/>
</dbReference>
<dbReference type="STRING" id="545619.SAMN04489860_0227"/>
<dbReference type="PROSITE" id="PS00101">
    <property type="entry name" value="HEXAPEP_TRANSFERASES"/>
    <property type="match status" value="1"/>
</dbReference>
<evidence type="ECO:0000256" key="4">
    <source>
        <dbReference type="ARBA" id="ARBA00023315"/>
    </source>
</evidence>
<dbReference type="Gene3D" id="2.160.10.10">
    <property type="entry name" value="Hexapeptide repeat proteins"/>
    <property type="match status" value="1"/>
</dbReference>
<dbReference type="PANTHER" id="PTHR23416">
    <property type="entry name" value="SIALIC ACID SYNTHASE-RELATED"/>
    <property type="match status" value="1"/>
</dbReference>
<dbReference type="Pfam" id="PF00132">
    <property type="entry name" value="Hexapep"/>
    <property type="match status" value="1"/>
</dbReference>
<evidence type="ECO:0000256" key="2">
    <source>
        <dbReference type="ARBA" id="ARBA00022679"/>
    </source>
</evidence>
<dbReference type="AlphaFoldDB" id="A0A1H1MFN9"/>
<reference evidence="6 7" key="1">
    <citation type="submission" date="2016-10" db="EMBL/GenBank/DDBJ databases">
        <authorList>
            <person name="de Groot N.N."/>
        </authorList>
    </citation>
    <scope>NUCLEOTIDE SEQUENCE [LARGE SCALE GENOMIC DNA]</scope>
    <source>
        <strain evidence="6 7">DSM 22126</strain>
    </source>
</reference>
<dbReference type="GO" id="GO:0016407">
    <property type="term" value="F:acetyltransferase activity"/>
    <property type="evidence" value="ECO:0007669"/>
    <property type="project" value="InterPro"/>
</dbReference>
<dbReference type="InterPro" id="IPR001451">
    <property type="entry name" value="Hexapep"/>
</dbReference>
<feature type="domain" description="Maltose/galactoside acetyltransferase" evidence="5">
    <location>
        <begin position="9"/>
        <end position="63"/>
    </location>
</feature>
<keyword evidence="2 6" id="KW-0808">Transferase</keyword>
<proteinExistence type="inferred from homology"/>
<comment type="similarity">
    <text evidence="1">Belongs to the transferase hexapeptide repeat family.</text>
</comment>
<evidence type="ECO:0000313" key="6">
    <source>
        <dbReference type="EMBL" id="SDR85603.1"/>
    </source>
</evidence>
<organism evidence="6 7">
    <name type="scientific">Paraoerskovia marina</name>
    <dbReference type="NCBI Taxonomy" id="545619"/>
    <lineage>
        <taxon>Bacteria</taxon>
        <taxon>Bacillati</taxon>
        <taxon>Actinomycetota</taxon>
        <taxon>Actinomycetes</taxon>
        <taxon>Micrococcales</taxon>
        <taxon>Cellulomonadaceae</taxon>
        <taxon>Paraoerskovia</taxon>
    </lineage>
</organism>
<dbReference type="EMBL" id="LT629776">
    <property type="protein sequence ID" value="SDR85603.1"/>
    <property type="molecule type" value="Genomic_DNA"/>
</dbReference>
<keyword evidence="3" id="KW-0677">Repeat</keyword>
<evidence type="ECO:0000313" key="7">
    <source>
        <dbReference type="Proteomes" id="UP000185663"/>
    </source>
</evidence>
<evidence type="ECO:0000259" key="5">
    <source>
        <dbReference type="SMART" id="SM01266"/>
    </source>
</evidence>
<dbReference type="SMART" id="SM01266">
    <property type="entry name" value="Mac"/>
    <property type="match status" value="1"/>
</dbReference>
<dbReference type="Pfam" id="PF12464">
    <property type="entry name" value="Mac"/>
    <property type="match status" value="1"/>
</dbReference>
<dbReference type="InterPro" id="IPR024688">
    <property type="entry name" value="Mac_dom"/>
</dbReference>
<evidence type="ECO:0000256" key="3">
    <source>
        <dbReference type="ARBA" id="ARBA00022737"/>
    </source>
</evidence>
<dbReference type="SUPFAM" id="SSF51161">
    <property type="entry name" value="Trimeric LpxA-like enzymes"/>
    <property type="match status" value="1"/>
</dbReference>
<dbReference type="InterPro" id="IPR011004">
    <property type="entry name" value="Trimer_LpxA-like_sf"/>
</dbReference>
<keyword evidence="4" id="KW-0012">Acyltransferase</keyword>
<dbReference type="FunFam" id="2.160.10.10:FF:000025">
    <property type="entry name" value="Hexapeptide-repeat containing-acetyltransferase"/>
    <property type="match status" value="1"/>
</dbReference>
<protein>
    <submittedName>
        <fullName evidence="6">Maltose O-acetyltransferase</fullName>
    </submittedName>
</protein>
<dbReference type="OrthoDB" id="2643438at2"/>
<dbReference type="PANTHER" id="PTHR23416:SF23">
    <property type="entry name" value="ACETYLTRANSFERASE C18B11.09C-RELATED"/>
    <property type="match status" value="1"/>
</dbReference>
<gene>
    <name evidence="6" type="ORF">SAMN04489860_0227</name>
</gene>
<evidence type="ECO:0000256" key="1">
    <source>
        <dbReference type="ARBA" id="ARBA00007274"/>
    </source>
</evidence>
<dbReference type="InterPro" id="IPR051159">
    <property type="entry name" value="Hexapeptide_acetyltransf"/>
</dbReference>
<accession>A0A1H1MFN9</accession>
<dbReference type="RefSeq" id="WP_083371266.1">
    <property type="nucleotide sequence ID" value="NZ_LT629776.1"/>
</dbReference>
<name>A0A1H1MFN9_9CELL</name>